<evidence type="ECO:0000259" key="2">
    <source>
        <dbReference type="Pfam" id="PF07859"/>
    </source>
</evidence>
<sequence>MSTRTTSQEPAVTHTPVPFDPEIEPALAQILSPDAPPFTPETIPGMRAAMAAMFPPAAEQVGDAPVHVAEWMVPGPEGAPDLEITVISPRDVEGPVPCLYNIHGGGMMVGHRNMDVGRLLALVLELGVVAVNVEYRLAPENPHPAPVEDCYAGLVWTVEHAAELGIDPSRVVVMGGSAGGGLSAGVALLARDRGGPALVGQLLLCPMIDDTNTTVASHQYSNRGTWTRETNLAGWQSLLGADYGTDAVSPYAAPTRATDLSGLPPAFIEVGSAETFRDEDTQYALRIWETGGQAELHVWSGAFHGFDMYVPEWHVSKIAIETRTSWLRRVLGLVAG</sequence>
<organism evidence="3 4">
    <name type="scientific">Saccharothrix espanaensis (strain ATCC 51144 / DSM 44229 / JCM 9112 / NBRC 15066 / NRRL 15764)</name>
    <dbReference type="NCBI Taxonomy" id="1179773"/>
    <lineage>
        <taxon>Bacteria</taxon>
        <taxon>Bacillati</taxon>
        <taxon>Actinomycetota</taxon>
        <taxon>Actinomycetes</taxon>
        <taxon>Pseudonocardiales</taxon>
        <taxon>Pseudonocardiaceae</taxon>
        <taxon>Saccharothrix</taxon>
    </lineage>
</organism>
<evidence type="ECO:0000256" key="1">
    <source>
        <dbReference type="ARBA" id="ARBA00022801"/>
    </source>
</evidence>
<proteinExistence type="predicted"/>
<dbReference type="KEGG" id="sesp:BN6_23050"/>
<dbReference type="HOGENOM" id="CLU_012494_6_1_11"/>
<keyword evidence="1 3" id="KW-0378">Hydrolase</keyword>
<accession>K0JY52</accession>
<dbReference type="AlphaFoldDB" id="K0JY52"/>
<dbReference type="STRING" id="1179773.BN6_23050"/>
<feature type="domain" description="Alpha/beta hydrolase fold-3" evidence="2">
    <location>
        <begin position="101"/>
        <end position="307"/>
    </location>
</feature>
<dbReference type="PANTHER" id="PTHR48081">
    <property type="entry name" value="AB HYDROLASE SUPERFAMILY PROTEIN C4A8.06C"/>
    <property type="match status" value="1"/>
</dbReference>
<dbReference type="InterPro" id="IPR050300">
    <property type="entry name" value="GDXG_lipolytic_enzyme"/>
</dbReference>
<dbReference type="SUPFAM" id="SSF53474">
    <property type="entry name" value="alpha/beta-Hydrolases"/>
    <property type="match status" value="1"/>
</dbReference>
<name>K0JY52_SACES</name>
<dbReference type="Gene3D" id="3.40.50.1820">
    <property type="entry name" value="alpha/beta hydrolase"/>
    <property type="match status" value="1"/>
</dbReference>
<dbReference type="InterPro" id="IPR029058">
    <property type="entry name" value="AB_hydrolase_fold"/>
</dbReference>
<dbReference type="PATRIC" id="fig|1179773.3.peg.2302"/>
<dbReference type="InterPro" id="IPR013094">
    <property type="entry name" value="AB_hydrolase_3"/>
</dbReference>
<evidence type="ECO:0000313" key="4">
    <source>
        <dbReference type="Proteomes" id="UP000006281"/>
    </source>
</evidence>
<evidence type="ECO:0000313" key="3">
    <source>
        <dbReference type="EMBL" id="CCH29624.1"/>
    </source>
</evidence>
<dbReference type="EMBL" id="HE804045">
    <property type="protein sequence ID" value="CCH29624.1"/>
    <property type="molecule type" value="Genomic_DNA"/>
</dbReference>
<protein>
    <submittedName>
        <fullName evidence="3">Alpha/beta hydrolase fold-3 domain-containing protein</fullName>
    </submittedName>
</protein>
<reference evidence="3 4" key="1">
    <citation type="journal article" date="2012" name="BMC Genomics">
        <title>Complete genome sequence of Saccharothrix espanaensis DSM 44229T and comparison to the other completely sequenced Pseudonocardiaceae.</title>
        <authorList>
            <person name="Strobel T."/>
            <person name="Al-Dilaimi A."/>
            <person name="Blom J."/>
            <person name="Gessner A."/>
            <person name="Kalinowski J."/>
            <person name="Luzhetska M."/>
            <person name="Puhler A."/>
            <person name="Szczepanowski R."/>
            <person name="Bechthold A."/>
            <person name="Ruckert C."/>
        </authorList>
    </citation>
    <scope>NUCLEOTIDE SEQUENCE [LARGE SCALE GENOMIC DNA]</scope>
    <source>
        <strain evidence="4">ATCC 51144 / DSM 44229 / JCM 9112 / NBRC 15066 / NRRL 15764</strain>
    </source>
</reference>
<dbReference type="GO" id="GO:0016787">
    <property type="term" value="F:hydrolase activity"/>
    <property type="evidence" value="ECO:0007669"/>
    <property type="project" value="UniProtKB-KW"/>
</dbReference>
<keyword evidence="4" id="KW-1185">Reference proteome</keyword>
<dbReference type="PANTHER" id="PTHR48081:SF8">
    <property type="entry name" value="ALPHA_BETA HYDROLASE FOLD-3 DOMAIN-CONTAINING PROTEIN-RELATED"/>
    <property type="match status" value="1"/>
</dbReference>
<gene>
    <name evidence="3" type="ordered locus">BN6_23050</name>
</gene>
<dbReference type="Proteomes" id="UP000006281">
    <property type="component" value="Chromosome"/>
</dbReference>
<dbReference type="Pfam" id="PF07859">
    <property type="entry name" value="Abhydrolase_3"/>
    <property type="match status" value="1"/>
</dbReference>
<dbReference type="eggNOG" id="COG0657">
    <property type="taxonomic scope" value="Bacteria"/>
</dbReference>